<dbReference type="GeneID" id="14212072"/>
<accession>L0A9I1</accession>
<organism evidence="1 2">
    <name type="scientific">Caldisphaera lagunensis (strain DSM 15908 / JCM 11604 / ANMR 0165 / IC-154)</name>
    <dbReference type="NCBI Taxonomy" id="1056495"/>
    <lineage>
        <taxon>Archaea</taxon>
        <taxon>Thermoproteota</taxon>
        <taxon>Thermoprotei</taxon>
        <taxon>Acidilobales</taxon>
        <taxon>Caldisphaeraceae</taxon>
        <taxon>Caldisphaera</taxon>
    </lineage>
</organism>
<keyword evidence="2" id="KW-1185">Reference proteome</keyword>
<evidence type="ECO:0000313" key="2">
    <source>
        <dbReference type="Proteomes" id="UP000010469"/>
    </source>
</evidence>
<sequence length="287" mass="33871">MGRFHTSIGTILNYYFPINEKEAIEKLNEIANGSVYQFDDMYISRPNWLYYYDSQNDKLYDINTIYKMLDSHPPINIDIPDPGRRPDALDVLILSALGANAIDNYRLLIEAFKGPSPIKKFKPYSSFRFHLKHANLYSRGGAFLPKIGLNSFNLRLDEPMPFTSGYVLLKGSSKNIRSLFKRLLAFPFVGQIFLGSNSIYFNYVIHTNYFDTTIVNEYRQYDWDEIIQFNLLGRDIKERYLLPFREYDPILKQWIPNSNLDEIVRKKAKLSDFEKWYNEHYLNEKKT</sequence>
<dbReference type="InParanoid" id="L0A9I1"/>
<dbReference type="KEGG" id="clg:Calag_0812"/>
<proteinExistence type="predicted"/>
<evidence type="ECO:0000313" key="1">
    <source>
        <dbReference type="EMBL" id="AFZ70553.1"/>
    </source>
</evidence>
<dbReference type="RefSeq" id="WP_015232450.1">
    <property type="nucleotide sequence ID" value="NC_019791.1"/>
</dbReference>
<dbReference type="HOGENOM" id="CLU_968383_0_0_2"/>
<dbReference type="AlphaFoldDB" id="L0A9I1"/>
<protein>
    <submittedName>
        <fullName evidence="1">Uncharacterized protein</fullName>
    </submittedName>
</protein>
<dbReference type="STRING" id="1056495.Calag_0812"/>
<dbReference type="EMBL" id="CP003378">
    <property type="protein sequence ID" value="AFZ70553.1"/>
    <property type="molecule type" value="Genomic_DNA"/>
</dbReference>
<name>L0A9I1_CALLD</name>
<gene>
    <name evidence="1" type="ordered locus">Calag_0812</name>
</gene>
<dbReference type="Proteomes" id="UP000010469">
    <property type="component" value="Chromosome"/>
</dbReference>
<reference evidence="2" key="1">
    <citation type="submission" date="2012-03" db="EMBL/GenBank/DDBJ databases">
        <title>Complete genome of Caldisphaera lagunensis DSM 15908.</title>
        <authorList>
            <person name="Lucas S."/>
            <person name="Copeland A."/>
            <person name="Lapidus A."/>
            <person name="Glavina del Rio T."/>
            <person name="Dalin E."/>
            <person name="Tice H."/>
            <person name="Bruce D."/>
            <person name="Goodwin L."/>
            <person name="Pitluck S."/>
            <person name="Peters L."/>
            <person name="Mikhailova N."/>
            <person name="Teshima H."/>
            <person name="Kyrpides N."/>
            <person name="Mavromatis K."/>
            <person name="Ivanova N."/>
            <person name="Brettin T."/>
            <person name="Detter J.C."/>
            <person name="Han C."/>
            <person name="Larimer F."/>
            <person name="Land M."/>
            <person name="Hauser L."/>
            <person name="Markowitz V."/>
            <person name="Cheng J.-F."/>
            <person name="Hugenholtz P."/>
            <person name="Woyke T."/>
            <person name="Wu D."/>
            <person name="Spring S."/>
            <person name="Schroeder M."/>
            <person name="Brambilla E."/>
            <person name="Klenk H.-P."/>
            <person name="Eisen J.A."/>
        </authorList>
    </citation>
    <scope>NUCLEOTIDE SEQUENCE [LARGE SCALE GENOMIC DNA]</scope>
    <source>
        <strain evidence="2">DSM 15908 / JCM 11604 / IC-154</strain>
    </source>
</reference>